<proteinExistence type="predicted"/>
<keyword evidence="1" id="KW-0472">Membrane</keyword>
<protein>
    <submittedName>
        <fullName evidence="2">Stage III sporulation protein AG</fullName>
    </submittedName>
</protein>
<feature type="transmembrane region" description="Helical" evidence="1">
    <location>
        <begin position="17"/>
        <end position="38"/>
    </location>
</feature>
<accession>A0A1M4Y8I3</accession>
<evidence type="ECO:0000313" key="2">
    <source>
        <dbReference type="EMBL" id="SHF01893.1"/>
    </source>
</evidence>
<name>A0A1M4Y8I3_9CLOT</name>
<organism evidence="2 3">
    <name type="scientific">Caloramator proteoclasticus DSM 10124</name>
    <dbReference type="NCBI Taxonomy" id="1121262"/>
    <lineage>
        <taxon>Bacteria</taxon>
        <taxon>Bacillati</taxon>
        <taxon>Bacillota</taxon>
        <taxon>Clostridia</taxon>
        <taxon>Eubacteriales</taxon>
        <taxon>Clostridiaceae</taxon>
        <taxon>Caloramator</taxon>
    </lineage>
</organism>
<evidence type="ECO:0000256" key="1">
    <source>
        <dbReference type="SAM" id="Phobius"/>
    </source>
</evidence>
<keyword evidence="1" id="KW-1133">Transmembrane helix</keyword>
<reference evidence="3" key="1">
    <citation type="submission" date="2016-11" db="EMBL/GenBank/DDBJ databases">
        <authorList>
            <person name="Varghese N."/>
            <person name="Submissions S."/>
        </authorList>
    </citation>
    <scope>NUCLEOTIDE SEQUENCE [LARGE SCALE GENOMIC DNA]</scope>
    <source>
        <strain evidence="3">DSM 10124</strain>
    </source>
</reference>
<dbReference type="EMBL" id="FQVG01000029">
    <property type="protein sequence ID" value="SHF01893.1"/>
    <property type="molecule type" value="Genomic_DNA"/>
</dbReference>
<evidence type="ECO:0000313" key="3">
    <source>
        <dbReference type="Proteomes" id="UP000184423"/>
    </source>
</evidence>
<dbReference type="Proteomes" id="UP000184423">
    <property type="component" value="Unassembled WGS sequence"/>
</dbReference>
<dbReference type="AlphaFoldDB" id="A0A1M4Y8I3"/>
<dbReference type="RefSeq" id="WP_027308280.1">
    <property type="nucleotide sequence ID" value="NZ_FQVG01000029.1"/>
</dbReference>
<gene>
    <name evidence="2" type="ORF">SAMN02746091_01601</name>
</gene>
<keyword evidence="3" id="KW-1185">Reference proteome</keyword>
<dbReference type="NCBIfam" id="TIGR02830">
    <property type="entry name" value="spore_III_AG"/>
    <property type="match status" value="1"/>
</dbReference>
<sequence length="197" mass="21916">MGFKFNFKLNGENIKKYMINCLIVCLIGILIMLAANILSSNYRRNNNNNEDAEQTNSKNVEVNLSTSYEDKIKRELIDILSQIKGVGRVNVMVYFEGSTESQPAYNINENNRTIQEKDSQGGTRTTNENNKSINVVMMNEGSSQKPFILKQVNPSIGGVIVVAEGAENPIVKETIKNAVKTVLNLPANKVTVEAMKK</sequence>
<dbReference type="InterPro" id="IPR014195">
    <property type="entry name" value="Spore_III_AG"/>
</dbReference>
<keyword evidence="1" id="KW-0812">Transmembrane</keyword>